<dbReference type="HAMAP" id="MF_00427">
    <property type="entry name" value="NqrC"/>
    <property type="match status" value="1"/>
</dbReference>
<keyword evidence="2 16" id="KW-1003">Cell membrane</keyword>
<evidence type="ECO:0000256" key="8">
    <source>
        <dbReference type="ARBA" id="ARBA00022967"/>
    </source>
</evidence>
<dbReference type="PIRSF" id="PIRSF009437">
    <property type="entry name" value="NQR-1_subunit_C"/>
    <property type="match status" value="1"/>
</dbReference>
<dbReference type="InterPro" id="IPR010204">
    <property type="entry name" value="NqrC"/>
</dbReference>
<dbReference type="Proteomes" id="UP000287853">
    <property type="component" value="Unassembled WGS sequence"/>
</dbReference>
<evidence type="ECO:0000313" key="19">
    <source>
        <dbReference type="EMBL" id="RWX44050.1"/>
    </source>
</evidence>
<evidence type="ECO:0000256" key="3">
    <source>
        <dbReference type="ARBA" id="ARBA00022519"/>
    </source>
</evidence>
<dbReference type="GO" id="GO:0005886">
    <property type="term" value="C:plasma membrane"/>
    <property type="evidence" value="ECO:0007669"/>
    <property type="project" value="UniProtKB-SubCell"/>
</dbReference>
<keyword evidence="15 16" id="KW-0739">Sodium transport</keyword>
<dbReference type="SMART" id="SM00900">
    <property type="entry name" value="FMN_bind"/>
    <property type="match status" value="1"/>
</dbReference>
<feature type="domain" description="FMN-binding" evidence="18">
    <location>
        <begin position="146"/>
        <end position="248"/>
    </location>
</feature>
<keyword evidence="19" id="KW-0560">Oxidoreductase</keyword>
<dbReference type="PANTHER" id="PTHR37838:SF1">
    <property type="entry name" value="NA(+)-TRANSLOCATING NADH-QUINONE REDUCTASE SUBUNIT C"/>
    <property type="match status" value="1"/>
</dbReference>
<gene>
    <name evidence="16" type="primary">nqrC</name>
    <name evidence="19" type="ORF">H206_01085</name>
</gene>
<dbReference type="InterPro" id="IPR007329">
    <property type="entry name" value="FMN-bd"/>
</dbReference>
<evidence type="ECO:0000256" key="10">
    <source>
        <dbReference type="ARBA" id="ARBA00023027"/>
    </source>
</evidence>
<comment type="subunit">
    <text evidence="16 17">Composed of six subunits; NqrA, NqrB, NqrC, NqrD, NqrE and NqrF.</text>
</comment>
<evidence type="ECO:0000256" key="4">
    <source>
        <dbReference type="ARBA" id="ARBA00022553"/>
    </source>
</evidence>
<keyword evidence="12 16" id="KW-0406">Ion transport</keyword>
<evidence type="ECO:0000256" key="2">
    <source>
        <dbReference type="ARBA" id="ARBA00022475"/>
    </source>
</evidence>
<evidence type="ECO:0000256" key="7">
    <source>
        <dbReference type="ARBA" id="ARBA00022692"/>
    </source>
</evidence>
<feature type="modified residue" description="FMN phosphoryl threonine" evidence="16">
    <location>
        <position position="231"/>
    </location>
</feature>
<dbReference type="GO" id="GO:0016655">
    <property type="term" value="F:oxidoreductase activity, acting on NAD(P)H, quinone or similar compound as acceptor"/>
    <property type="evidence" value="ECO:0007669"/>
    <property type="project" value="UniProtKB-UniRule"/>
</dbReference>
<keyword evidence="4 16" id="KW-0597">Phosphoprotein</keyword>
<dbReference type="Pfam" id="PF04205">
    <property type="entry name" value="FMN_bind"/>
    <property type="match status" value="1"/>
</dbReference>
<evidence type="ECO:0000313" key="20">
    <source>
        <dbReference type="Proteomes" id="UP000287853"/>
    </source>
</evidence>
<keyword evidence="3" id="KW-0997">Cell inner membrane</keyword>
<evidence type="ECO:0000256" key="15">
    <source>
        <dbReference type="ARBA" id="ARBA00023201"/>
    </source>
</evidence>
<dbReference type="EC" id="7.2.1.1" evidence="16 17"/>
<proteinExistence type="inferred from homology"/>
<keyword evidence="8 16" id="KW-1278">Translocase</keyword>
<comment type="function">
    <text evidence="16">NQR complex catalyzes the reduction of ubiquinone-1 to ubiquinol by two successive reactions, coupled with the transport of Na(+) ions from the cytoplasm to the periplasm. NqrA to NqrE are probably involved in the second step, the conversion of ubisemiquinone to ubiquinol.</text>
</comment>
<keyword evidence="6 16" id="KW-0288">FMN</keyword>
<keyword evidence="9 16" id="KW-1133">Transmembrane helix</keyword>
<comment type="subcellular location">
    <subcellularLocation>
        <location evidence="16">Cell membrane</location>
        <topology evidence="16">Single-pass membrane protein</topology>
    </subcellularLocation>
</comment>
<evidence type="ECO:0000256" key="17">
    <source>
        <dbReference type="PIRNR" id="PIRNR009437"/>
    </source>
</evidence>
<dbReference type="NCBIfam" id="NF003749">
    <property type="entry name" value="PRK05346.1-5"/>
    <property type="match status" value="1"/>
</dbReference>
<evidence type="ECO:0000256" key="9">
    <source>
        <dbReference type="ARBA" id="ARBA00022989"/>
    </source>
</evidence>
<keyword evidence="20" id="KW-1185">Reference proteome</keyword>
<evidence type="ECO:0000256" key="6">
    <source>
        <dbReference type="ARBA" id="ARBA00022643"/>
    </source>
</evidence>
<comment type="caution">
    <text evidence="16">Lacks conserved residue(s) required for the propagation of feature annotation.</text>
</comment>
<keyword evidence="13 16" id="KW-0830">Ubiquinone</keyword>
<comment type="caution">
    <text evidence="19">The sequence shown here is derived from an EMBL/GenBank/DDBJ whole genome shotgun (WGS) entry which is preliminary data.</text>
</comment>
<keyword evidence="11 16" id="KW-0915">Sodium</keyword>
<dbReference type="GO" id="GO:0010181">
    <property type="term" value="F:FMN binding"/>
    <property type="evidence" value="ECO:0007669"/>
    <property type="project" value="UniProtKB-UniRule"/>
</dbReference>
<keyword evidence="5 16" id="KW-0285">Flavoprotein</keyword>
<reference evidence="19 20" key="1">
    <citation type="submission" date="2017-01" db="EMBL/GenBank/DDBJ databases">
        <title>The cable genome- insights into the physiology and evolution of filamentous bacteria capable of sulfide oxidation via long distance electron transfer.</title>
        <authorList>
            <person name="Schreiber L."/>
            <person name="Bjerg J.T."/>
            <person name="Boggild A."/>
            <person name="Van De Vossenberg J."/>
            <person name="Meysman F."/>
            <person name="Nielsen L.P."/>
            <person name="Schramm A."/>
            <person name="Kjeldsen K.U."/>
        </authorList>
    </citation>
    <scope>NUCLEOTIDE SEQUENCE [LARGE SCALE GENOMIC DNA]</scope>
    <source>
        <strain evidence="19">MCF</strain>
    </source>
</reference>
<evidence type="ECO:0000256" key="16">
    <source>
        <dbReference type="HAMAP-Rule" id="MF_00427"/>
    </source>
</evidence>
<dbReference type="GO" id="GO:0006814">
    <property type="term" value="P:sodium ion transport"/>
    <property type="evidence" value="ECO:0007669"/>
    <property type="project" value="UniProtKB-UniRule"/>
</dbReference>
<evidence type="ECO:0000256" key="14">
    <source>
        <dbReference type="ARBA" id="ARBA00023136"/>
    </source>
</evidence>
<feature type="transmembrane region" description="Helical" evidence="16">
    <location>
        <begin position="6"/>
        <end position="31"/>
    </location>
</feature>
<comment type="cofactor">
    <cofactor evidence="16 17">
        <name>FMN</name>
        <dbReference type="ChEBI" id="CHEBI:58210"/>
    </cofactor>
</comment>
<evidence type="ECO:0000256" key="13">
    <source>
        <dbReference type="ARBA" id="ARBA00023075"/>
    </source>
</evidence>
<organism evidence="19 20">
    <name type="scientific">Candidatus Electrothrix aarhusensis</name>
    <dbReference type="NCBI Taxonomy" id="1859131"/>
    <lineage>
        <taxon>Bacteria</taxon>
        <taxon>Pseudomonadati</taxon>
        <taxon>Thermodesulfobacteriota</taxon>
        <taxon>Desulfobulbia</taxon>
        <taxon>Desulfobulbales</taxon>
        <taxon>Desulfobulbaceae</taxon>
        <taxon>Candidatus Electrothrix</taxon>
    </lineage>
</organism>
<evidence type="ECO:0000256" key="1">
    <source>
        <dbReference type="ARBA" id="ARBA00022448"/>
    </source>
</evidence>
<sequence>MDKETPAGAFTAVMVLAFICSLLVAGAAVGLRPRQEANRKLDQKKNILRAAGLYQGKGDVETLFQQVEAKIIRLADGDFVPPETLNPAEFDQLQSALNDETGRKLSREEDKAGLSRQEKFSLIYLVNKEGKGEQLDKIILPIRGKGLWSTLYGYVALSADLNTISGITFYEHGETPGLGGEIDNPDWQAGWQGKQLYDPKSQDGQNGQPAIQVVKGQGQGPHQVDGVSGATLTMNGVSNLMQFWFGEHGFGPFLQRYKESGKM</sequence>
<keyword evidence="1 16" id="KW-0813">Transport</keyword>
<accession>A0A3S4T6G3</accession>
<keyword evidence="10 16" id="KW-0520">NAD</keyword>
<protein>
    <recommendedName>
        <fullName evidence="16 17">Na(+)-translocating NADH-quinone reductase subunit C</fullName>
        <shortName evidence="16 17">Na(+)-NQR subunit C</shortName>
        <shortName evidence="16 17">Na(+)-translocating NQR subunit C</shortName>
        <ecNumber evidence="16 17">7.2.1.1</ecNumber>
    </recommendedName>
    <alternativeName>
        <fullName evidence="16 17">NQR complex subunit C</fullName>
    </alternativeName>
    <alternativeName>
        <fullName evidence="16 17">NQR-1 subunit C</fullName>
    </alternativeName>
</protein>
<name>A0A3S4T6G3_9BACT</name>
<evidence type="ECO:0000256" key="11">
    <source>
        <dbReference type="ARBA" id="ARBA00023053"/>
    </source>
</evidence>
<evidence type="ECO:0000256" key="5">
    <source>
        <dbReference type="ARBA" id="ARBA00022630"/>
    </source>
</evidence>
<comment type="catalytic activity">
    <reaction evidence="16 17">
        <text>a ubiquinone + n Na(+)(in) + NADH + H(+) = a ubiquinol + n Na(+)(out) + NAD(+)</text>
        <dbReference type="Rhea" id="RHEA:47748"/>
        <dbReference type="Rhea" id="RHEA-COMP:9565"/>
        <dbReference type="Rhea" id="RHEA-COMP:9566"/>
        <dbReference type="ChEBI" id="CHEBI:15378"/>
        <dbReference type="ChEBI" id="CHEBI:16389"/>
        <dbReference type="ChEBI" id="CHEBI:17976"/>
        <dbReference type="ChEBI" id="CHEBI:29101"/>
        <dbReference type="ChEBI" id="CHEBI:57540"/>
        <dbReference type="ChEBI" id="CHEBI:57945"/>
        <dbReference type="EC" id="7.2.1.1"/>
    </reaction>
</comment>
<dbReference type="PANTHER" id="PTHR37838">
    <property type="entry name" value="NA(+)-TRANSLOCATING NADH-QUINONE REDUCTASE SUBUNIT C"/>
    <property type="match status" value="1"/>
</dbReference>
<dbReference type="AlphaFoldDB" id="A0A3S4T6G3"/>
<keyword evidence="7 16" id="KW-0812">Transmembrane</keyword>
<keyword evidence="14 16" id="KW-0472">Membrane</keyword>
<evidence type="ECO:0000256" key="12">
    <source>
        <dbReference type="ARBA" id="ARBA00023065"/>
    </source>
</evidence>
<dbReference type="NCBIfam" id="TIGR01938">
    <property type="entry name" value="nqrC"/>
    <property type="match status" value="1"/>
</dbReference>
<dbReference type="EMBL" id="MTKO01000102">
    <property type="protein sequence ID" value="RWX44050.1"/>
    <property type="molecule type" value="Genomic_DNA"/>
</dbReference>
<comment type="similarity">
    <text evidence="16 17">Belongs to the NqrC family.</text>
</comment>
<evidence type="ECO:0000259" key="18">
    <source>
        <dbReference type="SMART" id="SM00900"/>
    </source>
</evidence>